<dbReference type="Pfam" id="PF13683">
    <property type="entry name" value="rve_3"/>
    <property type="match status" value="1"/>
</dbReference>
<dbReference type="Gene3D" id="3.30.420.10">
    <property type="entry name" value="Ribonuclease H-like superfamily/Ribonuclease H"/>
    <property type="match status" value="1"/>
</dbReference>
<dbReference type="GO" id="GO:0015074">
    <property type="term" value="P:DNA integration"/>
    <property type="evidence" value="ECO:0007669"/>
    <property type="project" value="InterPro"/>
</dbReference>
<accession>A0A1I1UE41</accession>
<dbReference type="AlphaFoldDB" id="A0A1I1UE41"/>
<feature type="domain" description="Integrase catalytic" evidence="1">
    <location>
        <begin position="130"/>
        <end position="302"/>
    </location>
</feature>
<dbReference type="SUPFAM" id="SSF53098">
    <property type="entry name" value="Ribonuclease H-like"/>
    <property type="match status" value="1"/>
</dbReference>
<dbReference type="EMBL" id="FONA01000001">
    <property type="protein sequence ID" value="SFD69102.1"/>
    <property type="molecule type" value="Genomic_DNA"/>
</dbReference>
<dbReference type="GO" id="GO:0003677">
    <property type="term" value="F:DNA binding"/>
    <property type="evidence" value="ECO:0007669"/>
    <property type="project" value="UniProtKB-KW"/>
</dbReference>
<dbReference type="Proteomes" id="UP000181976">
    <property type="component" value="Unassembled WGS sequence"/>
</dbReference>
<evidence type="ECO:0000313" key="3">
    <source>
        <dbReference type="Proteomes" id="UP000181976"/>
    </source>
</evidence>
<gene>
    <name evidence="2" type="ORF">SAMN05444380_10145</name>
</gene>
<keyword evidence="2" id="KW-0371">Homeobox</keyword>
<dbReference type="InterPro" id="IPR036397">
    <property type="entry name" value="RNaseH_sf"/>
</dbReference>
<dbReference type="Pfam" id="PF13384">
    <property type="entry name" value="HTH_23"/>
    <property type="match status" value="1"/>
</dbReference>
<proteinExistence type="predicted"/>
<dbReference type="InterPro" id="IPR009057">
    <property type="entry name" value="Homeodomain-like_sf"/>
</dbReference>
<dbReference type="eggNOG" id="COG3415">
    <property type="taxonomic scope" value="Bacteria"/>
</dbReference>
<dbReference type="InterPro" id="IPR001584">
    <property type="entry name" value="Integrase_cat-core"/>
</dbReference>
<organism evidence="2 3">
    <name type="scientific">Thermophagus xiamenensis</name>
    <dbReference type="NCBI Taxonomy" id="385682"/>
    <lineage>
        <taxon>Bacteria</taxon>
        <taxon>Pseudomonadati</taxon>
        <taxon>Bacteroidota</taxon>
        <taxon>Bacteroidia</taxon>
        <taxon>Marinilabiliales</taxon>
        <taxon>Marinilabiliaceae</taxon>
        <taxon>Thermophagus</taxon>
    </lineage>
</organism>
<dbReference type="InParanoid" id="A0A1I1UE41"/>
<protein>
    <submittedName>
        <fullName evidence="2">Homeodomain-like domain-containing protein</fullName>
    </submittedName>
</protein>
<evidence type="ECO:0000259" key="1">
    <source>
        <dbReference type="PROSITE" id="PS50994"/>
    </source>
</evidence>
<dbReference type="eggNOG" id="COG2801">
    <property type="taxonomic scope" value="Bacteria"/>
</dbReference>
<dbReference type="RefSeq" id="WP_010527295.1">
    <property type="nucleotide sequence ID" value="NZ_AFSL01000040.1"/>
</dbReference>
<evidence type="ECO:0000313" key="2">
    <source>
        <dbReference type="EMBL" id="SFD69102.1"/>
    </source>
</evidence>
<reference evidence="2 3" key="1">
    <citation type="submission" date="2016-10" db="EMBL/GenBank/DDBJ databases">
        <authorList>
            <person name="de Groot N.N."/>
        </authorList>
    </citation>
    <scope>NUCLEOTIDE SEQUENCE [LARGE SCALE GENOMIC DNA]</scope>
    <source>
        <strain evidence="2 3">DSM 19012</strain>
    </source>
</reference>
<dbReference type="FunCoup" id="A0A1I1UE41">
    <property type="interactions" value="29"/>
</dbReference>
<keyword evidence="3" id="KW-1185">Reference proteome</keyword>
<keyword evidence="2" id="KW-0238">DNA-binding</keyword>
<sequence>MEDELILRQQAVEQYLKGIAVSDIAQKLGRSRQWVHKWITRYGQGGLDTWYLSKSTAPKQTHNKISPKVEELVINVRKTLAGRRYSQTGALSIMYEIKRLGLKPPSIPTINRILKRNNLINTSIVKQKKGIKYPNYFTLVQQMDLVGPRYLSGGSRFYFQNIIDIENHHVGVYPIKDKSSQTIAQRLAQFWTIYGIPDYLQMDNELSFRGSNRYPRSFGIVIRLALSQGVTPIFIPPSEPWRNGVIEKFNSNLAKYFFSAQMFTSYEDLEKKTLEFADFHNQNHRYSIQGGKTPNQIKSISEEYKLGHINMKDPISMVDGSVIFIRFIRSDRKLSILQTSFIVKKELIYTYVIAEIVVDQHVLLVKQDCYIHHVFPFVMPVD</sequence>
<name>A0A1I1UE41_9BACT</name>
<dbReference type="SUPFAM" id="SSF46689">
    <property type="entry name" value="Homeodomain-like"/>
    <property type="match status" value="1"/>
</dbReference>
<dbReference type="PROSITE" id="PS50994">
    <property type="entry name" value="INTEGRASE"/>
    <property type="match status" value="1"/>
</dbReference>
<dbReference type="InterPro" id="IPR012337">
    <property type="entry name" value="RNaseH-like_sf"/>
</dbReference>